<comment type="caution">
    <text evidence="1">The sequence shown here is derived from an EMBL/GenBank/DDBJ whole genome shotgun (WGS) entry which is preliminary data.</text>
</comment>
<sequence>MLNIYILPTDDLYKTSAPAIMRRIIPKRKAFVNKLVDIKQICEQRRDYKRKAQSVYKVWGRWISQQDEKISRPAAPTFPFPATFTNYLFGKGHYTVIYDGNSTLIMSKMAYSSFFRIPVTCYQTLGTNDQAMLLPRSRLERSTSLLRD</sequence>
<reference evidence="1" key="1">
    <citation type="submission" date="2023-07" db="EMBL/GenBank/DDBJ databases">
        <authorList>
            <consortium name="CYATHOMIX"/>
        </authorList>
    </citation>
    <scope>NUCLEOTIDE SEQUENCE</scope>
    <source>
        <strain evidence="1">N/A</strain>
    </source>
</reference>
<name>A0AA36M2K9_CYLNA</name>
<dbReference type="Proteomes" id="UP001176961">
    <property type="component" value="Unassembled WGS sequence"/>
</dbReference>
<accession>A0AA36M2K9</accession>
<evidence type="ECO:0000313" key="1">
    <source>
        <dbReference type="EMBL" id="CAJ0596253.1"/>
    </source>
</evidence>
<evidence type="ECO:0000313" key="2">
    <source>
        <dbReference type="Proteomes" id="UP001176961"/>
    </source>
</evidence>
<gene>
    <name evidence="1" type="ORF">CYNAS_LOCUS8236</name>
</gene>
<protein>
    <submittedName>
        <fullName evidence="1">Uncharacterized protein</fullName>
    </submittedName>
</protein>
<dbReference type="EMBL" id="CATQJL010000112">
    <property type="protein sequence ID" value="CAJ0596253.1"/>
    <property type="molecule type" value="Genomic_DNA"/>
</dbReference>
<dbReference type="AlphaFoldDB" id="A0AA36M2K9"/>
<organism evidence="1 2">
    <name type="scientific">Cylicocyclus nassatus</name>
    <name type="common">Nematode worm</name>
    <dbReference type="NCBI Taxonomy" id="53992"/>
    <lineage>
        <taxon>Eukaryota</taxon>
        <taxon>Metazoa</taxon>
        <taxon>Ecdysozoa</taxon>
        <taxon>Nematoda</taxon>
        <taxon>Chromadorea</taxon>
        <taxon>Rhabditida</taxon>
        <taxon>Rhabditina</taxon>
        <taxon>Rhabditomorpha</taxon>
        <taxon>Strongyloidea</taxon>
        <taxon>Strongylidae</taxon>
        <taxon>Cylicocyclus</taxon>
    </lineage>
</organism>
<keyword evidence="2" id="KW-1185">Reference proteome</keyword>
<proteinExistence type="predicted"/>